<dbReference type="SUPFAM" id="SSF54637">
    <property type="entry name" value="Thioesterase/thiol ester dehydrase-isomerase"/>
    <property type="match status" value="1"/>
</dbReference>
<dbReference type="CDD" id="cd03454">
    <property type="entry name" value="YdeM"/>
    <property type="match status" value="1"/>
</dbReference>
<sequence>MFHCYLDDFTEGSIFETEGKTVSEAEILEFAFKYDPQSFHMDVEAAKAGPFGGLIASGIQTMAIGLRLLLQAQVFAPGASMGSPGMDELRWLKPVRPGDTLRLRGEALEVKPSRSKPGRGILRYRMTIFNQHG</sequence>
<dbReference type="InterPro" id="IPR029069">
    <property type="entry name" value="HotDog_dom_sf"/>
</dbReference>
<dbReference type="AlphaFoldDB" id="A0A382QZD5"/>
<organism evidence="2">
    <name type="scientific">marine metagenome</name>
    <dbReference type="NCBI Taxonomy" id="408172"/>
    <lineage>
        <taxon>unclassified sequences</taxon>
        <taxon>metagenomes</taxon>
        <taxon>ecological metagenomes</taxon>
    </lineage>
</organism>
<reference evidence="2" key="1">
    <citation type="submission" date="2018-05" db="EMBL/GenBank/DDBJ databases">
        <authorList>
            <person name="Lanie J.A."/>
            <person name="Ng W.-L."/>
            <person name="Kazmierczak K.M."/>
            <person name="Andrzejewski T.M."/>
            <person name="Davidsen T.M."/>
            <person name="Wayne K.J."/>
            <person name="Tettelin H."/>
            <person name="Glass J.I."/>
            <person name="Rusch D."/>
            <person name="Podicherti R."/>
            <person name="Tsui H.-C.T."/>
            <person name="Winkler M.E."/>
        </authorList>
    </citation>
    <scope>NUCLEOTIDE SEQUENCE</scope>
</reference>
<accession>A0A382QZD5</accession>
<name>A0A382QZD5_9ZZZZ</name>
<dbReference type="PANTHER" id="PTHR43664:SF1">
    <property type="entry name" value="BETA-METHYLMALYL-COA DEHYDRATASE"/>
    <property type="match status" value="1"/>
</dbReference>
<dbReference type="PANTHER" id="PTHR43664">
    <property type="entry name" value="MONOAMINE OXIDASE-RELATED"/>
    <property type="match status" value="1"/>
</dbReference>
<evidence type="ECO:0000313" key="2">
    <source>
        <dbReference type="EMBL" id="SVC90337.1"/>
    </source>
</evidence>
<dbReference type="Gene3D" id="3.10.129.10">
    <property type="entry name" value="Hotdog Thioesterase"/>
    <property type="match status" value="1"/>
</dbReference>
<feature type="domain" description="MaoC-like" evidence="1">
    <location>
        <begin position="17"/>
        <end position="114"/>
    </location>
</feature>
<evidence type="ECO:0000259" key="1">
    <source>
        <dbReference type="Pfam" id="PF01575"/>
    </source>
</evidence>
<dbReference type="Pfam" id="PF01575">
    <property type="entry name" value="MaoC_dehydratas"/>
    <property type="match status" value="1"/>
</dbReference>
<feature type="non-terminal residue" evidence="2">
    <location>
        <position position="133"/>
    </location>
</feature>
<dbReference type="InterPro" id="IPR002539">
    <property type="entry name" value="MaoC-like_dom"/>
</dbReference>
<dbReference type="InterPro" id="IPR052342">
    <property type="entry name" value="MCH/BMMD"/>
</dbReference>
<protein>
    <recommendedName>
        <fullName evidence="1">MaoC-like domain-containing protein</fullName>
    </recommendedName>
</protein>
<dbReference type="EMBL" id="UINC01117715">
    <property type="protein sequence ID" value="SVC90337.1"/>
    <property type="molecule type" value="Genomic_DNA"/>
</dbReference>
<gene>
    <name evidence="2" type="ORF">METZ01_LOCUS343191</name>
</gene>
<proteinExistence type="predicted"/>